<evidence type="ECO:0000256" key="1">
    <source>
        <dbReference type="ARBA" id="ARBA00004477"/>
    </source>
</evidence>
<dbReference type="GO" id="GO:0005789">
    <property type="term" value="C:endoplasmic reticulum membrane"/>
    <property type="evidence" value="ECO:0007669"/>
    <property type="project" value="UniProtKB-SubCell"/>
</dbReference>
<evidence type="ECO:0000259" key="8">
    <source>
        <dbReference type="PROSITE" id="PS50845"/>
    </source>
</evidence>
<evidence type="ECO:0000256" key="5">
    <source>
        <dbReference type="ARBA" id="ARBA00023136"/>
    </source>
</evidence>
<dbReference type="Pfam" id="PF02453">
    <property type="entry name" value="Reticulon"/>
    <property type="match status" value="1"/>
</dbReference>
<feature type="region of interest" description="Disordered" evidence="7">
    <location>
        <begin position="268"/>
        <end position="319"/>
    </location>
</feature>
<feature type="transmembrane region" description="Helical" evidence="6">
    <location>
        <begin position="190"/>
        <end position="210"/>
    </location>
</feature>
<dbReference type="EMBL" id="MU855330">
    <property type="protein sequence ID" value="KAK3906309.1"/>
    <property type="molecule type" value="Genomic_DNA"/>
</dbReference>
<reference evidence="9" key="2">
    <citation type="submission" date="2023-05" db="EMBL/GenBank/DDBJ databases">
        <authorList>
            <consortium name="Lawrence Berkeley National Laboratory"/>
            <person name="Steindorff A."/>
            <person name="Hensen N."/>
            <person name="Bonometti L."/>
            <person name="Westerberg I."/>
            <person name="Brannstrom I.O."/>
            <person name="Guillou S."/>
            <person name="Cros-Aarteil S."/>
            <person name="Calhoun S."/>
            <person name="Haridas S."/>
            <person name="Kuo A."/>
            <person name="Mondo S."/>
            <person name="Pangilinan J."/>
            <person name="Riley R."/>
            <person name="Labutti K."/>
            <person name="Andreopoulos B."/>
            <person name="Lipzen A."/>
            <person name="Chen C."/>
            <person name="Yanf M."/>
            <person name="Daum C."/>
            <person name="Ng V."/>
            <person name="Clum A."/>
            <person name="Ohm R."/>
            <person name="Martin F."/>
            <person name="Silar P."/>
            <person name="Natvig D."/>
            <person name="Lalanne C."/>
            <person name="Gautier V."/>
            <person name="Ament-Velasquez S.L."/>
            <person name="Kruys A."/>
            <person name="Hutchinson M.I."/>
            <person name="Powell A.J."/>
            <person name="Barry K."/>
            <person name="Miller A.N."/>
            <person name="Grigoriev I.V."/>
            <person name="Debuchy R."/>
            <person name="Gladieux P."/>
            <person name="Thoren M.H."/>
            <person name="Johannesson H."/>
        </authorList>
    </citation>
    <scope>NUCLEOTIDE SEQUENCE</scope>
    <source>
        <strain evidence="9">CBS 103.79</strain>
    </source>
</reference>
<sequence length="319" mass="34940">MADSAAVNGTTAADTLKSTTTAQNVMDLPAQASAEMSNLAAARHTPNYTAATGQPLTHYHSFFTELLSWRNPRASGIAYASVVTLIFAVRYLDVLRWTLKLTWMALGITIAAEVAGKLVLNNGFATQLRPRKYYTIPRESLDAIIGDVHELLNFFIIESQRVLFVENVYASAAAAVAAFLSYYLVKVVPYWALAIIATTVVFFTPLIYASNQELIDTQLKHASDLVNAQTAQIREAAHKHTEQATQMTKQYMGDYTAKAQALIKGARHHTEDQIKQTTPRTAPDLASSLKATDFPEAPKEDLKVEAQPAPSAEAEPLLI</sequence>
<reference evidence="9" key="1">
    <citation type="journal article" date="2023" name="Mol. Phylogenet. Evol.">
        <title>Genome-scale phylogeny and comparative genomics of the fungal order Sordariales.</title>
        <authorList>
            <person name="Hensen N."/>
            <person name="Bonometti L."/>
            <person name="Westerberg I."/>
            <person name="Brannstrom I.O."/>
            <person name="Guillou S."/>
            <person name="Cros-Aarteil S."/>
            <person name="Calhoun S."/>
            <person name="Haridas S."/>
            <person name="Kuo A."/>
            <person name="Mondo S."/>
            <person name="Pangilinan J."/>
            <person name="Riley R."/>
            <person name="LaButti K."/>
            <person name="Andreopoulos B."/>
            <person name="Lipzen A."/>
            <person name="Chen C."/>
            <person name="Yan M."/>
            <person name="Daum C."/>
            <person name="Ng V."/>
            <person name="Clum A."/>
            <person name="Steindorff A."/>
            <person name="Ohm R.A."/>
            <person name="Martin F."/>
            <person name="Silar P."/>
            <person name="Natvig D.O."/>
            <person name="Lalanne C."/>
            <person name="Gautier V."/>
            <person name="Ament-Velasquez S.L."/>
            <person name="Kruys A."/>
            <person name="Hutchinson M.I."/>
            <person name="Powell A.J."/>
            <person name="Barry K."/>
            <person name="Miller A.N."/>
            <person name="Grigoriev I.V."/>
            <person name="Debuchy R."/>
            <person name="Gladieux P."/>
            <person name="Hiltunen Thoren M."/>
            <person name="Johannesson H."/>
        </authorList>
    </citation>
    <scope>NUCLEOTIDE SEQUENCE</scope>
    <source>
        <strain evidence="9">CBS 103.79</strain>
    </source>
</reference>
<gene>
    <name evidence="9" type="ORF">C8A05DRAFT_29812</name>
</gene>
<feature type="transmembrane region" description="Helical" evidence="6">
    <location>
        <begin position="76"/>
        <end position="95"/>
    </location>
</feature>
<evidence type="ECO:0000313" key="9">
    <source>
        <dbReference type="EMBL" id="KAK3906309.1"/>
    </source>
</evidence>
<evidence type="ECO:0000256" key="3">
    <source>
        <dbReference type="ARBA" id="ARBA00022824"/>
    </source>
</evidence>
<keyword evidence="3 6" id="KW-0256">Endoplasmic reticulum</keyword>
<dbReference type="PROSITE" id="PS50845">
    <property type="entry name" value="RETICULON"/>
    <property type="match status" value="1"/>
</dbReference>
<feature type="transmembrane region" description="Helical" evidence="6">
    <location>
        <begin position="101"/>
        <end position="120"/>
    </location>
</feature>
<evidence type="ECO:0000313" key="10">
    <source>
        <dbReference type="Proteomes" id="UP001303889"/>
    </source>
</evidence>
<dbReference type="AlphaFoldDB" id="A0AAN6MSV1"/>
<evidence type="ECO:0000256" key="2">
    <source>
        <dbReference type="ARBA" id="ARBA00022692"/>
    </source>
</evidence>
<feature type="transmembrane region" description="Helical" evidence="6">
    <location>
        <begin position="162"/>
        <end position="184"/>
    </location>
</feature>
<evidence type="ECO:0000256" key="4">
    <source>
        <dbReference type="ARBA" id="ARBA00022989"/>
    </source>
</evidence>
<evidence type="ECO:0000256" key="7">
    <source>
        <dbReference type="SAM" id="MobiDB-lite"/>
    </source>
</evidence>
<dbReference type="InterPro" id="IPR003388">
    <property type="entry name" value="Reticulon"/>
</dbReference>
<feature type="compositionally biased region" description="Low complexity" evidence="7">
    <location>
        <begin position="305"/>
        <end position="319"/>
    </location>
</feature>
<comment type="subcellular location">
    <subcellularLocation>
        <location evidence="1 6">Endoplasmic reticulum membrane</location>
        <topology evidence="1 6">Multi-pass membrane protein</topology>
    </subcellularLocation>
</comment>
<organism evidence="9 10">
    <name type="scientific">Staphylotrichum tortipilum</name>
    <dbReference type="NCBI Taxonomy" id="2831512"/>
    <lineage>
        <taxon>Eukaryota</taxon>
        <taxon>Fungi</taxon>
        <taxon>Dikarya</taxon>
        <taxon>Ascomycota</taxon>
        <taxon>Pezizomycotina</taxon>
        <taxon>Sordariomycetes</taxon>
        <taxon>Sordariomycetidae</taxon>
        <taxon>Sordariales</taxon>
        <taxon>Chaetomiaceae</taxon>
        <taxon>Staphylotrichum</taxon>
    </lineage>
</organism>
<keyword evidence="10" id="KW-1185">Reference proteome</keyword>
<name>A0AAN6MSV1_9PEZI</name>
<protein>
    <recommendedName>
        <fullName evidence="6">Reticulon-like protein</fullName>
    </recommendedName>
</protein>
<evidence type="ECO:0000256" key="6">
    <source>
        <dbReference type="RuleBase" id="RU363132"/>
    </source>
</evidence>
<keyword evidence="4 6" id="KW-1133">Transmembrane helix</keyword>
<accession>A0AAN6MSV1</accession>
<dbReference type="Proteomes" id="UP001303889">
    <property type="component" value="Unassembled WGS sequence"/>
</dbReference>
<keyword evidence="5 6" id="KW-0472">Membrane</keyword>
<feature type="domain" description="Reticulon" evidence="8">
    <location>
        <begin position="63"/>
        <end position="260"/>
    </location>
</feature>
<comment type="caution">
    <text evidence="9">The sequence shown here is derived from an EMBL/GenBank/DDBJ whole genome shotgun (WGS) entry which is preliminary data.</text>
</comment>
<keyword evidence="2 6" id="KW-0812">Transmembrane</keyword>
<proteinExistence type="predicted"/>